<sequence length="189" mass="21598">MEVVLVTGYKPSELGIFSEDHPGIQVIRYCLKMRIKELADSGTKWIVISGQPGVELWAGEVCIELKKEFPDLKLAVLVPFIGQDERYKEWVKLQYNKILEAADFTGAISNRPYESPKQLQQKNDFLVSRTDGMLVLYDEETPGSPQYYLSAARKKAQRGPYPVATVNRYDLDFASEDLRQQNPDYWAQG</sequence>
<dbReference type="Pfam" id="PF06908">
    <property type="entry name" value="YpsA"/>
    <property type="match status" value="1"/>
</dbReference>
<evidence type="ECO:0000313" key="1">
    <source>
        <dbReference type="EMBL" id="TGA96086.1"/>
    </source>
</evidence>
<gene>
    <name evidence="1" type="ORF">E4665_16725</name>
</gene>
<dbReference type="PANTHER" id="PTHR38440:SF1">
    <property type="entry name" value="UPF0398 PROTEIN SPR0331"/>
    <property type="match status" value="1"/>
</dbReference>
<dbReference type="InterPro" id="IPR010697">
    <property type="entry name" value="YspA"/>
</dbReference>
<dbReference type="EMBL" id="SRJD01000031">
    <property type="protein sequence ID" value="TGA96086.1"/>
    <property type="molecule type" value="Genomic_DNA"/>
</dbReference>
<comment type="caution">
    <text evidence="1">The sequence shown here is derived from an EMBL/GenBank/DDBJ whole genome shotgun (WGS) entry which is preliminary data.</text>
</comment>
<organism evidence="1 2">
    <name type="scientific">Sporolactobacillus shoreae</name>
    <dbReference type="NCBI Taxonomy" id="1465501"/>
    <lineage>
        <taxon>Bacteria</taxon>
        <taxon>Bacillati</taxon>
        <taxon>Bacillota</taxon>
        <taxon>Bacilli</taxon>
        <taxon>Bacillales</taxon>
        <taxon>Sporolactobacillaceae</taxon>
        <taxon>Sporolactobacillus</taxon>
    </lineage>
</organism>
<evidence type="ECO:0000313" key="2">
    <source>
        <dbReference type="Proteomes" id="UP000298347"/>
    </source>
</evidence>
<dbReference type="Proteomes" id="UP000298347">
    <property type="component" value="Unassembled WGS sequence"/>
</dbReference>
<proteinExistence type="predicted"/>
<protein>
    <submittedName>
        <fullName evidence="1">DUF1273 domain-containing protein</fullName>
    </submittedName>
</protein>
<dbReference type="AlphaFoldDB" id="A0A4Z0GHU1"/>
<dbReference type="NCBIfam" id="NF010181">
    <property type="entry name" value="PRK13660.1"/>
    <property type="match status" value="1"/>
</dbReference>
<dbReference type="PIRSF" id="PIRSF021290">
    <property type="entry name" value="DUF1273"/>
    <property type="match status" value="1"/>
</dbReference>
<keyword evidence="2" id="KW-1185">Reference proteome</keyword>
<name>A0A4Z0GHU1_9BACL</name>
<dbReference type="SUPFAM" id="SSF102405">
    <property type="entry name" value="MCP/YpsA-like"/>
    <property type="match status" value="1"/>
</dbReference>
<reference evidence="1 2" key="1">
    <citation type="journal article" date="2015" name="Int. J. Syst. Evol. Microbiol.">
        <title>Sporolactobacillus shoreae sp. nov. and Sporolactobacillus spathodeae sp. nov., two spore-forming lactic acid bacteria isolated from tree barks in Thailand.</title>
        <authorList>
            <person name="Thamacharoensuk T."/>
            <person name="Kitahara M."/>
            <person name="Ohkuma M."/>
            <person name="Thongchul N."/>
            <person name="Tanasupawat S."/>
        </authorList>
    </citation>
    <scope>NUCLEOTIDE SEQUENCE [LARGE SCALE GENOMIC DNA]</scope>
    <source>
        <strain evidence="1 2">BK92</strain>
    </source>
</reference>
<dbReference type="PANTHER" id="PTHR38440">
    <property type="entry name" value="UPF0398 PROTEIN YPSA"/>
    <property type="match status" value="1"/>
</dbReference>
<accession>A0A4Z0GHU1</accession>
<dbReference type="OrthoDB" id="2301957at2"/>
<dbReference type="Gene3D" id="3.40.50.450">
    <property type="match status" value="1"/>
</dbReference>